<keyword evidence="3" id="KW-0328">Glycosyltransferase</keyword>
<dbReference type="Pfam" id="PF00535">
    <property type="entry name" value="Glycos_transf_2"/>
    <property type="match status" value="1"/>
</dbReference>
<dbReference type="STRING" id="988821.SAMN05421867_10491"/>
<dbReference type="PANTHER" id="PTHR43179">
    <property type="entry name" value="RHAMNOSYLTRANSFERASE WBBL"/>
    <property type="match status" value="1"/>
</dbReference>
<organism evidence="7 8">
    <name type="scientific">Cellulomonas marina</name>
    <dbReference type="NCBI Taxonomy" id="988821"/>
    <lineage>
        <taxon>Bacteria</taxon>
        <taxon>Bacillati</taxon>
        <taxon>Actinomycetota</taxon>
        <taxon>Actinomycetes</taxon>
        <taxon>Micrococcales</taxon>
        <taxon>Cellulomonadaceae</taxon>
        <taxon>Cellulomonas</taxon>
    </lineage>
</organism>
<keyword evidence="8" id="KW-1185">Reference proteome</keyword>
<comment type="similarity">
    <text evidence="2">Belongs to the glycosyltransferase 2 family.</text>
</comment>
<dbReference type="GO" id="GO:0016757">
    <property type="term" value="F:glycosyltransferase activity"/>
    <property type="evidence" value="ECO:0007669"/>
    <property type="project" value="UniProtKB-KW"/>
</dbReference>
<evidence type="ECO:0000256" key="1">
    <source>
        <dbReference type="ARBA" id="ARBA00004776"/>
    </source>
</evidence>
<feature type="region of interest" description="Disordered" evidence="5">
    <location>
        <begin position="321"/>
        <end position="373"/>
    </location>
</feature>
<accession>A0A1I0X5W0</accession>
<protein>
    <submittedName>
        <fullName evidence="7">Glycosyltransferase, GT2 family</fullName>
    </submittedName>
</protein>
<comment type="pathway">
    <text evidence="1">Cell wall biogenesis; cell wall polysaccharide biosynthesis.</text>
</comment>
<dbReference type="EMBL" id="FOKA01000004">
    <property type="protein sequence ID" value="SFA95433.1"/>
    <property type="molecule type" value="Genomic_DNA"/>
</dbReference>
<feature type="compositionally biased region" description="Low complexity" evidence="5">
    <location>
        <begin position="324"/>
        <end position="335"/>
    </location>
</feature>
<proteinExistence type="inferred from homology"/>
<name>A0A1I0X5W0_9CELL</name>
<evidence type="ECO:0000256" key="2">
    <source>
        <dbReference type="ARBA" id="ARBA00006739"/>
    </source>
</evidence>
<evidence type="ECO:0000313" key="7">
    <source>
        <dbReference type="EMBL" id="SFA95433.1"/>
    </source>
</evidence>
<keyword evidence="4 7" id="KW-0808">Transferase</keyword>
<dbReference type="RefSeq" id="WP_139224321.1">
    <property type="nucleotide sequence ID" value="NZ_BONM01000010.1"/>
</dbReference>
<dbReference type="InterPro" id="IPR029044">
    <property type="entry name" value="Nucleotide-diphossugar_trans"/>
</dbReference>
<feature type="compositionally biased region" description="Low complexity" evidence="5">
    <location>
        <begin position="356"/>
        <end position="365"/>
    </location>
</feature>
<evidence type="ECO:0000256" key="5">
    <source>
        <dbReference type="SAM" id="MobiDB-lite"/>
    </source>
</evidence>
<reference evidence="7 8" key="1">
    <citation type="submission" date="2016-10" db="EMBL/GenBank/DDBJ databases">
        <authorList>
            <person name="de Groot N.N."/>
        </authorList>
    </citation>
    <scope>NUCLEOTIDE SEQUENCE [LARGE SCALE GENOMIC DNA]</scope>
    <source>
        <strain evidence="7 8">CGMCC 4.6945</strain>
    </source>
</reference>
<dbReference type="Proteomes" id="UP000199012">
    <property type="component" value="Unassembled WGS sequence"/>
</dbReference>
<evidence type="ECO:0000256" key="3">
    <source>
        <dbReference type="ARBA" id="ARBA00022676"/>
    </source>
</evidence>
<dbReference type="InterPro" id="IPR001173">
    <property type="entry name" value="Glyco_trans_2-like"/>
</dbReference>
<dbReference type="AlphaFoldDB" id="A0A1I0X5W0"/>
<dbReference type="SUPFAM" id="SSF53448">
    <property type="entry name" value="Nucleotide-diphospho-sugar transferases"/>
    <property type="match status" value="1"/>
</dbReference>
<sequence>MSVRTEVHPPGDREDEDRPHGGRDRGVAVVVVNYASSRLLEQHLAGSELAAVAGAVYVVDNRTTSAERAGLRGLAAREGWQVLEMDGNPGFGAGMNAGVRRATADGHDVFLLLNPDAWMGAADLHALERRVRADPMALLSPRIDKADGDLWFAGADLDLRTGHATIVRDGRTPAEPWLVGTALVVHRRLWEAVGGYDDDYFLYWEDVDLCWRVRRAGGTVAVLDEARAGHAVGGTQRGGASSSPAKSPTYYYWNCRNRLLFATQHLSRRTRLRWALTTGSYAVEVLLRGGRRQLLRPWRPVSAVVRGTLAGLVLVARSLRRPARGPGPAGRVLAASGAVTPPGSAPHATPDPAPTSAPASVPAPARARLDTAP</sequence>
<evidence type="ECO:0000256" key="4">
    <source>
        <dbReference type="ARBA" id="ARBA00022679"/>
    </source>
</evidence>
<feature type="domain" description="Glycosyltransferase 2-like" evidence="6">
    <location>
        <begin position="56"/>
        <end position="154"/>
    </location>
</feature>
<dbReference type="Gene3D" id="3.90.550.10">
    <property type="entry name" value="Spore Coat Polysaccharide Biosynthesis Protein SpsA, Chain A"/>
    <property type="match status" value="1"/>
</dbReference>
<gene>
    <name evidence="7" type="ORF">SAMN05421867_10491</name>
</gene>
<dbReference type="PANTHER" id="PTHR43179:SF12">
    <property type="entry name" value="GALACTOFURANOSYLTRANSFERASE GLFT2"/>
    <property type="match status" value="1"/>
</dbReference>
<dbReference type="OrthoDB" id="9771846at2"/>
<evidence type="ECO:0000259" key="6">
    <source>
        <dbReference type="Pfam" id="PF00535"/>
    </source>
</evidence>
<evidence type="ECO:0000313" key="8">
    <source>
        <dbReference type="Proteomes" id="UP000199012"/>
    </source>
</evidence>
<feature type="region of interest" description="Disordered" evidence="5">
    <location>
        <begin position="1"/>
        <end position="24"/>
    </location>
</feature>